<dbReference type="GO" id="GO:0006313">
    <property type="term" value="P:DNA transposition"/>
    <property type="evidence" value="ECO:0007669"/>
    <property type="project" value="UniProtKB-UniRule"/>
</dbReference>
<keyword evidence="5 11" id="KW-0132">Cell division</keyword>
<feature type="active site" evidence="11">
    <location>
        <position position="245"/>
    </location>
</feature>
<dbReference type="InterPro" id="IPR044068">
    <property type="entry name" value="CB"/>
</dbReference>
<evidence type="ECO:0000256" key="10">
    <source>
        <dbReference type="ARBA" id="ARBA00023306"/>
    </source>
</evidence>
<dbReference type="PANTHER" id="PTHR30349">
    <property type="entry name" value="PHAGE INTEGRASE-RELATED"/>
    <property type="match status" value="1"/>
</dbReference>
<feature type="active site" evidence="11">
    <location>
        <position position="174"/>
    </location>
</feature>
<dbReference type="Gene3D" id="1.10.443.10">
    <property type="entry name" value="Intergrase catalytic core"/>
    <property type="match status" value="1"/>
</dbReference>
<evidence type="ECO:0000259" key="13">
    <source>
        <dbReference type="PROSITE" id="PS51900"/>
    </source>
</evidence>
<dbReference type="NCBIfam" id="NF040815">
    <property type="entry name" value="recomb_XerA_Arch"/>
    <property type="match status" value="1"/>
</dbReference>
<feature type="active site" evidence="11">
    <location>
        <position position="248"/>
    </location>
</feature>
<dbReference type="PANTHER" id="PTHR30349:SF90">
    <property type="entry name" value="TYROSINE RECOMBINASE XERD"/>
    <property type="match status" value="1"/>
</dbReference>
<keyword evidence="15" id="KW-1185">Reference proteome</keyword>
<feature type="active site" evidence="11">
    <location>
        <position position="150"/>
    </location>
</feature>
<feature type="active site" description="O-(3'-phospho-DNA)-tyrosine intermediate" evidence="11">
    <location>
        <position position="280"/>
    </location>
</feature>
<dbReference type="InterPro" id="IPR013762">
    <property type="entry name" value="Integrase-like_cat_sf"/>
</dbReference>
<dbReference type="GO" id="GO:0009037">
    <property type="term" value="F:tyrosine-based site-specific recombinase activity"/>
    <property type="evidence" value="ECO:0007669"/>
    <property type="project" value="UniProtKB-UniRule"/>
</dbReference>
<dbReference type="EMBL" id="DS999411">
    <property type="protein sequence ID" value="EED36735.1"/>
    <property type="molecule type" value="Genomic_DNA"/>
</dbReference>
<dbReference type="SUPFAM" id="SSF56349">
    <property type="entry name" value="DNA breaking-rejoining enzymes"/>
    <property type="match status" value="1"/>
</dbReference>
<protein>
    <recommendedName>
        <fullName evidence="3 11">Tyrosine recombinase XerD</fullName>
    </recommendedName>
</protein>
<feature type="domain" description="Tyr recombinase" evidence="12">
    <location>
        <begin position="110"/>
        <end position="293"/>
    </location>
</feature>
<dbReference type="OrthoDB" id="9801717at2"/>
<keyword evidence="9 11" id="KW-0233">DNA recombination</keyword>
<dbReference type="GO" id="GO:0003677">
    <property type="term" value="F:DNA binding"/>
    <property type="evidence" value="ECO:0007669"/>
    <property type="project" value="UniProtKB-UniRule"/>
</dbReference>
<dbReference type="PROSITE" id="PS51900">
    <property type="entry name" value="CB"/>
    <property type="match status" value="1"/>
</dbReference>
<comment type="function">
    <text evidence="11">Site-specific tyrosine recombinase, which acts by catalyzing the cutting and rejoining of the recombining DNA molecules. The XerC-XerD complex is essential to convert dimers of the bacterial chromosome into monomers to permit their segregation at cell division. It also contributes to the segregational stability of plasmids.</text>
</comment>
<comment type="subunit">
    <text evidence="11">Forms a cyclic heterotetrameric complex composed of two molecules of XerC and two molecules of XerD.</text>
</comment>
<dbReference type="Pfam" id="PF02899">
    <property type="entry name" value="Phage_int_SAM_1"/>
    <property type="match status" value="1"/>
</dbReference>
<dbReference type="InterPro" id="IPR010998">
    <property type="entry name" value="Integrase_recombinase_N"/>
</dbReference>
<feature type="domain" description="Core-binding (CB)" evidence="13">
    <location>
        <begin position="3"/>
        <end position="89"/>
    </location>
</feature>
<dbReference type="PROSITE" id="PS51898">
    <property type="entry name" value="TYR_RECOMBINASE"/>
    <property type="match status" value="1"/>
</dbReference>
<dbReference type="InterPro" id="IPR004107">
    <property type="entry name" value="Integrase_SAM-like_N"/>
</dbReference>
<keyword evidence="10 11" id="KW-0131">Cell cycle</keyword>
<dbReference type="HOGENOM" id="CLU_027562_9_6_6"/>
<feature type="active site" evidence="11">
    <location>
        <position position="271"/>
    </location>
</feature>
<dbReference type="RefSeq" id="WP_009021477.1">
    <property type="nucleotide sequence ID" value="NZ_DS999411.1"/>
</dbReference>
<evidence type="ECO:0000256" key="7">
    <source>
        <dbReference type="ARBA" id="ARBA00022908"/>
    </source>
</evidence>
<dbReference type="GO" id="GO:0005737">
    <property type="term" value="C:cytoplasm"/>
    <property type="evidence" value="ECO:0007669"/>
    <property type="project" value="UniProtKB-SubCell"/>
</dbReference>
<dbReference type="Gene3D" id="1.10.150.130">
    <property type="match status" value="1"/>
</dbReference>
<reference evidence="15" key="1">
    <citation type="journal article" date="2013" name="BMC Microbiol.">
        <title>Taxonomy and evolution of bacteriochlorophyll a-containing members of the OM60/NOR5 clade of marine gammaproteobacteria: description of Luminiphilus syltensis gen. nov., sp. nov., reclassification of Haliea rubra as Pseudohaliea rubra gen. nov., comb. nov., and emendation of Chromatocurvus halotolerans.</title>
        <authorList>
            <person name="Spring S."/>
            <person name="Riedel T."/>
            <person name="Sproer C."/>
            <person name="Yan S."/>
            <person name="Harder J."/>
            <person name="Fuchs B.M."/>
        </authorList>
    </citation>
    <scope>NUCLEOTIDE SEQUENCE [LARGE SCALE GENOMIC DNA]</scope>
    <source>
        <strain evidence="15">NOR51-B</strain>
    </source>
</reference>
<evidence type="ECO:0000256" key="5">
    <source>
        <dbReference type="ARBA" id="ARBA00022618"/>
    </source>
</evidence>
<name>B8KXD4_9GAMM</name>
<dbReference type="GO" id="GO:0007059">
    <property type="term" value="P:chromosome segregation"/>
    <property type="evidence" value="ECO:0007669"/>
    <property type="project" value="UniProtKB-UniRule"/>
</dbReference>
<dbReference type="CDD" id="cd00798">
    <property type="entry name" value="INT_XerDC_C"/>
    <property type="match status" value="1"/>
</dbReference>
<evidence type="ECO:0000313" key="15">
    <source>
        <dbReference type="Proteomes" id="UP000004699"/>
    </source>
</evidence>
<evidence type="ECO:0000256" key="4">
    <source>
        <dbReference type="ARBA" id="ARBA00022490"/>
    </source>
</evidence>
<dbReference type="InterPro" id="IPR011932">
    <property type="entry name" value="Recomb_XerD"/>
</dbReference>
<accession>B8KXD4</accession>
<evidence type="ECO:0000256" key="9">
    <source>
        <dbReference type="ARBA" id="ARBA00023172"/>
    </source>
</evidence>
<dbReference type="eggNOG" id="COG4974">
    <property type="taxonomic scope" value="Bacteria"/>
</dbReference>
<comment type="subcellular location">
    <subcellularLocation>
        <location evidence="1 11">Cytoplasm</location>
    </subcellularLocation>
</comment>
<dbReference type="NCBIfam" id="NF001399">
    <property type="entry name" value="PRK00283.1"/>
    <property type="match status" value="1"/>
</dbReference>
<dbReference type="InterPro" id="IPR023009">
    <property type="entry name" value="Tyrosine_recombinase_XerC/XerD"/>
</dbReference>
<keyword evidence="6 11" id="KW-0159">Chromosome partition</keyword>
<dbReference type="NCBIfam" id="TIGR02225">
    <property type="entry name" value="recomb_XerD"/>
    <property type="match status" value="1"/>
</dbReference>
<dbReference type="HAMAP" id="MF_01807">
    <property type="entry name" value="Recomb_XerD"/>
    <property type="match status" value="1"/>
</dbReference>
<keyword evidence="8 11" id="KW-0238">DNA-binding</keyword>
<dbReference type="GO" id="GO:0051301">
    <property type="term" value="P:cell division"/>
    <property type="evidence" value="ECO:0007669"/>
    <property type="project" value="UniProtKB-KW"/>
</dbReference>
<dbReference type="InterPro" id="IPR002104">
    <property type="entry name" value="Integrase_catalytic"/>
</dbReference>
<evidence type="ECO:0000256" key="2">
    <source>
        <dbReference type="ARBA" id="ARBA00010450"/>
    </source>
</evidence>
<dbReference type="HAMAP" id="MF_01808">
    <property type="entry name" value="Recomb_XerC_XerD"/>
    <property type="match status" value="1"/>
</dbReference>
<evidence type="ECO:0000256" key="3">
    <source>
        <dbReference type="ARBA" id="ARBA00015810"/>
    </source>
</evidence>
<keyword evidence="7 11" id="KW-0229">DNA integration</keyword>
<evidence type="ECO:0000259" key="12">
    <source>
        <dbReference type="PROSITE" id="PS51898"/>
    </source>
</evidence>
<organism evidence="14 15">
    <name type="scientific">Luminiphilus syltensis NOR5-1B</name>
    <dbReference type="NCBI Taxonomy" id="565045"/>
    <lineage>
        <taxon>Bacteria</taxon>
        <taxon>Pseudomonadati</taxon>
        <taxon>Pseudomonadota</taxon>
        <taxon>Gammaproteobacteria</taxon>
        <taxon>Cellvibrionales</taxon>
        <taxon>Halieaceae</taxon>
        <taxon>Luminiphilus</taxon>
    </lineage>
</organism>
<evidence type="ECO:0000256" key="1">
    <source>
        <dbReference type="ARBA" id="ARBA00004496"/>
    </source>
</evidence>
<dbReference type="InterPro" id="IPR011010">
    <property type="entry name" value="DNA_brk_join_enz"/>
</dbReference>
<dbReference type="Pfam" id="PF00589">
    <property type="entry name" value="Phage_integrase"/>
    <property type="match status" value="1"/>
</dbReference>
<dbReference type="InterPro" id="IPR050090">
    <property type="entry name" value="Tyrosine_recombinase_XerCD"/>
</dbReference>
<evidence type="ECO:0000256" key="8">
    <source>
        <dbReference type="ARBA" id="ARBA00023125"/>
    </source>
</evidence>
<evidence type="ECO:0000256" key="6">
    <source>
        <dbReference type="ARBA" id="ARBA00022829"/>
    </source>
</evidence>
<comment type="similarity">
    <text evidence="2 11">Belongs to the 'phage' integrase family. XerD subfamily.</text>
</comment>
<dbReference type="STRING" id="565045.NOR51B_2687"/>
<sequence length="299" mass="33951">MSDGYSMEIDQFIDALWIERGLSANTLAAYRRDLRQFADFLDERGIASLKAADAGALQGFLASRLKSGHSNRSAARFLSTLRGFYRYHLRENRIDRDPTQFIDSPRLGRSLPKSISEADVERLLAAPNVEDPIDFRDRTMLELLYACGLRVTELTGLQVSQLSLNQGVVRVVGKGDKERLIPIGEEALSWVQQFLAGPRQVLLKERMSEVLFPSNRGGQMTRQTFWYRIKLHAKRAGIEAHLSPHTLRHAFATHLINHGADLRVVQMLLGHSDLTTTQIYTHVARHRMQQLHAQHHPRG</sequence>
<proteinExistence type="inferred from homology"/>
<dbReference type="AlphaFoldDB" id="B8KXD4"/>
<evidence type="ECO:0000256" key="11">
    <source>
        <dbReference type="HAMAP-Rule" id="MF_01807"/>
    </source>
</evidence>
<dbReference type="Proteomes" id="UP000004699">
    <property type="component" value="Unassembled WGS sequence"/>
</dbReference>
<keyword evidence="4 11" id="KW-0963">Cytoplasm</keyword>
<evidence type="ECO:0000313" key="14">
    <source>
        <dbReference type="EMBL" id="EED36735.1"/>
    </source>
</evidence>
<gene>
    <name evidence="11 14" type="primary">xerD</name>
    <name evidence="14" type="ORF">NOR51B_2687</name>
</gene>